<dbReference type="InterPro" id="IPR015590">
    <property type="entry name" value="Aldehyde_DH_dom"/>
</dbReference>
<evidence type="ECO:0000256" key="1">
    <source>
        <dbReference type="ARBA" id="ARBA00009986"/>
    </source>
</evidence>
<dbReference type="FunFam" id="3.40.309.10:FF:000012">
    <property type="entry name" value="Betaine aldehyde dehydrogenase"/>
    <property type="match status" value="1"/>
</dbReference>
<evidence type="ECO:0000256" key="3">
    <source>
        <dbReference type="ARBA" id="ARBA00023027"/>
    </source>
</evidence>
<dbReference type="Proteomes" id="UP000580839">
    <property type="component" value="Unassembled WGS sequence"/>
</dbReference>
<sequence>MSDTLAPVKPGKLIINGEAVDAASGKTFTTTNPATEEAITTVASAGVEDVDRAVKAARAAFDSGPWSRMKPADRQRILFKLGDLVLQNADEIARLETLDNGKPIFESRQVDIGMVANCFHYFAGWATKLSGETLPVNPAFFTYTLREPLGVVGAIIPWNFPMIMVGWKAAPALAAGNTVVIKPAELTPLSAIRIGELALEAGLPPGVLNILPGPGSIAGEALVKHPMVDKISFTGSTEVGKHLMRTASDSVKKLTLELGGKSPNIVFADADLDAALRGATTGIFYGKGEVCAAGSRLLVEKSIYDDFVAKLAERTRKMAPGDPLDPKTRLGSLVSEKQMNTVLGYVETGIKEGARLVAGGARQPINGKGYFVQATVLADVKNSMRVAQEEIFGPVLAVIPFEDEDDAVRIANDVVFGLAAGVWTKDVKRSHRVARKLQAGTVWVNAYNFYDAGMPFGGYKQSGFGRDLGPDCLADYTQVKSVWVGLE</sequence>
<dbReference type="InterPro" id="IPR029510">
    <property type="entry name" value="Ald_DH_CS_GLU"/>
</dbReference>
<reference evidence="7 8" key="1">
    <citation type="submission" date="2020-04" db="EMBL/GenBank/DDBJ databases">
        <title>Metagenomic profiling of ammonia- and methane-oxidizing microorganisms in a Dutch drinking water treatment plant.</title>
        <authorList>
            <person name="Poghosyan L."/>
            <person name="Leucker S."/>
        </authorList>
    </citation>
    <scope>NUCLEOTIDE SEQUENCE [LARGE SCALE GENOMIC DNA]</scope>
    <source>
        <strain evidence="7">S-RSF-IL-03</strain>
    </source>
</reference>
<dbReference type="Gene3D" id="3.40.309.10">
    <property type="entry name" value="Aldehyde Dehydrogenase, Chain A, domain 2"/>
    <property type="match status" value="1"/>
</dbReference>
<dbReference type="AlphaFoldDB" id="A0A849T1V5"/>
<proteinExistence type="inferred from homology"/>
<feature type="active site" evidence="4">
    <location>
        <position position="257"/>
    </location>
</feature>
<gene>
    <name evidence="7" type="ORF">HOP12_14085</name>
</gene>
<dbReference type="CDD" id="cd07091">
    <property type="entry name" value="ALDH_F1-2_Ald2-like"/>
    <property type="match status" value="1"/>
</dbReference>
<comment type="similarity">
    <text evidence="1 5">Belongs to the aldehyde dehydrogenase family.</text>
</comment>
<evidence type="ECO:0000313" key="7">
    <source>
        <dbReference type="EMBL" id="NOT35269.1"/>
    </source>
</evidence>
<dbReference type="EMBL" id="JABFRW010000184">
    <property type="protein sequence ID" value="NOT35269.1"/>
    <property type="molecule type" value="Genomic_DNA"/>
</dbReference>
<evidence type="ECO:0000256" key="5">
    <source>
        <dbReference type="RuleBase" id="RU003345"/>
    </source>
</evidence>
<keyword evidence="2 5" id="KW-0560">Oxidoreductase</keyword>
<dbReference type="InterPro" id="IPR016163">
    <property type="entry name" value="Ald_DH_C"/>
</dbReference>
<name>A0A849T1V5_UNCEI</name>
<feature type="domain" description="Aldehyde dehydrogenase" evidence="6">
    <location>
        <begin position="21"/>
        <end position="482"/>
    </location>
</feature>
<dbReference type="GO" id="GO:0016620">
    <property type="term" value="F:oxidoreductase activity, acting on the aldehyde or oxo group of donors, NAD or NADP as acceptor"/>
    <property type="evidence" value="ECO:0007669"/>
    <property type="project" value="InterPro"/>
</dbReference>
<dbReference type="Pfam" id="PF00171">
    <property type="entry name" value="Aldedh"/>
    <property type="match status" value="1"/>
</dbReference>
<evidence type="ECO:0000256" key="2">
    <source>
        <dbReference type="ARBA" id="ARBA00023002"/>
    </source>
</evidence>
<evidence type="ECO:0000256" key="4">
    <source>
        <dbReference type="PROSITE-ProRule" id="PRU10007"/>
    </source>
</evidence>
<comment type="caution">
    <text evidence="7">The sequence shown here is derived from an EMBL/GenBank/DDBJ whole genome shotgun (WGS) entry which is preliminary data.</text>
</comment>
<dbReference type="FunFam" id="3.40.605.10:FF:000026">
    <property type="entry name" value="Aldehyde dehydrogenase, putative"/>
    <property type="match status" value="1"/>
</dbReference>
<dbReference type="InterPro" id="IPR016162">
    <property type="entry name" value="Ald_DH_N"/>
</dbReference>
<dbReference type="FunFam" id="3.40.605.10:FF:000011">
    <property type="entry name" value="ALD5p Mitochondrial aldehyde dehydrogenase"/>
    <property type="match status" value="1"/>
</dbReference>
<dbReference type="Gene3D" id="3.40.605.10">
    <property type="entry name" value="Aldehyde Dehydrogenase, Chain A, domain 1"/>
    <property type="match status" value="1"/>
</dbReference>
<dbReference type="PANTHER" id="PTHR11699">
    <property type="entry name" value="ALDEHYDE DEHYDROGENASE-RELATED"/>
    <property type="match status" value="1"/>
</dbReference>
<evidence type="ECO:0000259" key="6">
    <source>
        <dbReference type="Pfam" id="PF00171"/>
    </source>
</evidence>
<evidence type="ECO:0000313" key="8">
    <source>
        <dbReference type="Proteomes" id="UP000580839"/>
    </source>
</evidence>
<keyword evidence="3" id="KW-0520">NAD</keyword>
<dbReference type="SUPFAM" id="SSF53720">
    <property type="entry name" value="ALDH-like"/>
    <property type="match status" value="1"/>
</dbReference>
<dbReference type="PROSITE" id="PS00687">
    <property type="entry name" value="ALDEHYDE_DEHYDR_GLU"/>
    <property type="match status" value="1"/>
</dbReference>
<dbReference type="InterPro" id="IPR016161">
    <property type="entry name" value="Ald_DH/histidinol_DH"/>
</dbReference>
<protein>
    <submittedName>
        <fullName evidence="7">Aldehyde dehydrogenase family protein</fullName>
    </submittedName>
</protein>
<accession>A0A849T1V5</accession>
<organism evidence="7 8">
    <name type="scientific">Eiseniibacteriota bacterium</name>
    <dbReference type="NCBI Taxonomy" id="2212470"/>
    <lineage>
        <taxon>Bacteria</taxon>
        <taxon>Candidatus Eiseniibacteriota</taxon>
    </lineage>
</organism>